<dbReference type="AlphaFoldDB" id="M3JVH9"/>
<reference evidence="2 3" key="1">
    <citation type="submission" date="2013-02" db="EMBL/GenBank/DDBJ databases">
        <title>Genome sequence of Candida maltosa Xu316, a potential industrial strain for xylitol and ethanol production.</title>
        <authorList>
            <person name="Yu J."/>
            <person name="Wang Q."/>
            <person name="Geng X."/>
            <person name="Bao W."/>
            <person name="He P."/>
            <person name="Cai J."/>
        </authorList>
    </citation>
    <scope>NUCLEOTIDE SEQUENCE [LARGE SCALE GENOMIC DNA]</scope>
    <source>
        <strain evidence="3">Xu316</strain>
    </source>
</reference>
<dbReference type="HOGENOM" id="CLU_2183619_0_0_1"/>
<gene>
    <name evidence="2" type="ORF">G210_2812</name>
</gene>
<evidence type="ECO:0000313" key="2">
    <source>
        <dbReference type="EMBL" id="EMG46920.1"/>
    </source>
</evidence>
<organism evidence="2 3">
    <name type="scientific">Candida maltosa (strain Xu316)</name>
    <name type="common">Yeast</name>
    <dbReference type="NCBI Taxonomy" id="1245528"/>
    <lineage>
        <taxon>Eukaryota</taxon>
        <taxon>Fungi</taxon>
        <taxon>Dikarya</taxon>
        <taxon>Ascomycota</taxon>
        <taxon>Saccharomycotina</taxon>
        <taxon>Pichiomycetes</taxon>
        <taxon>Debaryomycetaceae</taxon>
        <taxon>Candida/Lodderomyces clade</taxon>
        <taxon>Candida</taxon>
    </lineage>
</organism>
<comment type="caution">
    <text evidence="2">The sequence shown here is derived from an EMBL/GenBank/DDBJ whole genome shotgun (WGS) entry which is preliminary data.</text>
</comment>
<feature type="coiled-coil region" evidence="1">
    <location>
        <begin position="15"/>
        <end position="42"/>
    </location>
</feature>
<dbReference type="EMBL" id="AOGT01001825">
    <property type="protein sequence ID" value="EMG46920.1"/>
    <property type="molecule type" value="Genomic_DNA"/>
</dbReference>
<keyword evidence="3" id="KW-1185">Reference proteome</keyword>
<sequence length="109" mass="12392">MSHDKVAIYTQPENQQAEKDVAESAKEKLEHLIEKHPVIEEEDQEIVHKIDHDGLEIPEGKIPLDSQFSTLEAKKIIEIAQQQGLLKETVEMKITDSNDHGDKLIISDK</sequence>
<dbReference type="Proteomes" id="UP000011777">
    <property type="component" value="Unassembled WGS sequence"/>
</dbReference>
<name>M3JVH9_CANMX</name>
<keyword evidence="1" id="KW-0175">Coiled coil</keyword>
<evidence type="ECO:0000313" key="3">
    <source>
        <dbReference type="Proteomes" id="UP000011777"/>
    </source>
</evidence>
<dbReference type="eggNOG" id="ENOG502T5SY">
    <property type="taxonomic scope" value="Eukaryota"/>
</dbReference>
<protein>
    <submittedName>
        <fullName evidence="2">Uncharacterized protein</fullName>
    </submittedName>
</protein>
<dbReference type="OrthoDB" id="4093861at2759"/>
<proteinExistence type="predicted"/>
<accession>M3JVH9</accession>
<evidence type="ECO:0000256" key="1">
    <source>
        <dbReference type="SAM" id="Coils"/>
    </source>
</evidence>